<proteinExistence type="inferred from homology"/>
<feature type="domain" description="NmrA-like" evidence="3">
    <location>
        <begin position="4"/>
        <end position="288"/>
    </location>
</feature>
<gene>
    <name evidence="4" type="ORF">BDV28DRAFT_127341</name>
</gene>
<evidence type="ECO:0000313" key="5">
    <source>
        <dbReference type="Proteomes" id="UP000327118"/>
    </source>
</evidence>
<evidence type="ECO:0000313" key="4">
    <source>
        <dbReference type="EMBL" id="KAE8356291.1"/>
    </source>
</evidence>
<dbReference type="PANTHER" id="PTHR42748:SF28">
    <property type="entry name" value="NMRA-LIKE DOMAIN-CONTAINING PROTEIN"/>
    <property type="match status" value="1"/>
</dbReference>
<dbReference type="InterPro" id="IPR051164">
    <property type="entry name" value="NmrA-like_oxidored"/>
</dbReference>
<sequence length="344" mass="37426">MTASKVIAVVGATGGQGGSVVDALLESGEFQVRAVLRNPIPEKADPLRARGVEVVQGNLEDKESLITAFKACARPKPRTPIVRNADIVQGAYAIFAVTDFIEPFMKFGPDEAKKQELAQAKNLAEAAAATTSLSHYVWSTLPSTSTLSHGKYPTPHFESKAMADEYIRKELPGLAAKTTFLWITYYASNLTFPLFTPNLLKSSGQYGWVQPVEGSTPITVVGDQRKNVGIFVNAILQKPDLTRGGQYVLAEVETLTNQQLLERWGKVTGKPVTYIPTSVDAYNALFPKWGLEMGVMLESWNAAGDQSWSKPGVTPLRKEDLGIDAAQLTGLDSALRQIDWSVLL</sequence>
<accession>A0A5N6ZF40</accession>
<dbReference type="Gene3D" id="3.40.50.720">
    <property type="entry name" value="NAD(P)-binding Rossmann-like Domain"/>
    <property type="match status" value="1"/>
</dbReference>
<comment type="similarity">
    <text evidence="1">Belongs to the NmrA-type oxidoreductase family.</text>
</comment>
<evidence type="ECO:0000256" key="1">
    <source>
        <dbReference type="ARBA" id="ARBA00006328"/>
    </source>
</evidence>
<evidence type="ECO:0000256" key="2">
    <source>
        <dbReference type="ARBA" id="ARBA00022857"/>
    </source>
</evidence>
<dbReference type="Proteomes" id="UP000327118">
    <property type="component" value="Unassembled WGS sequence"/>
</dbReference>
<name>A0A5N6ZF40_9EURO</name>
<dbReference type="AlphaFoldDB" id="A0A5N6ZF40"/>
<dbReference type="SUPFAM" id="SSF51735">
    <property type="entry name" value="NAD(P)-binding Rossmann-fold domains"/>
    <property type="match status" value="1"/>
</dbReference>
<keyword evidence="5" id="KW-1185">Reference proteome</keyword>
<dbReference type="PANTHER" id="PTHR42748">
    <property type="entry name" value="NITROGEN METABOLITE REPRESSION PROTEIN NMRA FAMILY MEMBER"/>
    <property type="match status" value="1"/>
</dbReference>
<keyword evidence="2" id="KW-0521">NADP</keyword>
<protein>
    <recommendedName>
        <fullName evidence="3">NmrA-like domain-containing protein</fullName>
    </recommendedName>
</protein>
<dbReference type="EMBL" id="ML739040">
    <property type="protein sequence ID" value="KAE8356291.1"/>
    <property type="molecule type" value="Genomic_DNA"/>
</dbReference>
<evidence type="ECO:0000259" key="3">
    <source>
        <dbReference type="Pfam" id="PF05368"/>
    </source>
</evidence>
<reference evidence="5" key="1">
    <citation type="submission" date="2019-04" db="EMBL/GenBank/DDBJ databases">
        <title>Friends and foes A comparative genomics studyof 23 Aspergillus species from section Flavi.</title>
        <authorList>
            <consortium name="DOE Joint Genome Institute"/>
            <person name="Kjaerbolling I."/>
            <person name="Vesth T."/>
            <person name="Frisvad J.C."/>
            <person name="Nybo J.L."/>
            <person name="Theobald S."/>
            <person name="Kildgaard S."/>
            <person name="Isbrandt T."/>
            <person name="Kuo A."/>
            <person name="Sato A."/>
            <person name="Lyhne E.K."/>
            <person name="Kogle M.E."/>
            <person name="Wiebenga A."/>
            <person name="Kun R.S."/>
            <person name="Lubbers R.J."/>
            <person name="Makela M.R."/>
            <person name="Barry K."/>
            <person name="Chovatia M."/>
            <person name="Clum A."/>
            <person name="Daum C."/>
            <person name="Haridas S."/>
            <person name="He G."/>
            <person name="LaButti K."/>
            <person name="Lipzen A."/>
            <person name="Mondo S."/>
            <person name="Riley R."/>
            <person name="Salamov A."/>
            <person name="Simmons B.A."/>
            <person name="Magnuson J.K."/>
            <person name="Henrissat B."/>
            <person name="Mortensen U.H."/>
            <person name="Larsen T.O."/>
            <person name="Devries R.P."/>
            <person name="Grigoriev I.V."/>
            <person name="Machida M."/>
            <person name="Baker S.E."/>
            <person name="Andersen M.R."/>
        </authorList>
    </citation>
    <scope>NUCLEOTIDE SEQUENCE [LARGE SCALE GENOMIC DNA]</scope>
    <source>
        <strain evidence="5">CBS 553.77</strain>
    </source>
</reference>
<dbReference type="OrthoDB" id="3358371at2759"/>
<dbReference type="InterPro" id="IPR008030">
    <property type="entry name" value="NmrA-like"/>
</dbReference>
<dbReference type="Pfam" id="PF05368">
    <property type="entry name" value="NmrA"/>
    <property type="match status" value="1"/>
</dbReference>
<dbReference type="InterPro" id="IPR036291">
    <property type="entry name" value="NAD(P)-bd_dom_sf"/>
</dbReference>
<dbReference type="Gene3D" id="3.90.25.10">
    <property type="entry name" value="UDP-galactose 4-epimerase, domain 1"/>
    <property type="match status" value="1"/>
</dbReference>
<organism evidence="4 5">
    <name type="scientific">Aspergillus coremiiformis</name>
    <dbReference type="NCBI Taxonomy" id="138285"/>
    <lineage>
        <taxon>Eukaryota</taxon>
        <taxon>Fungi</taxon>
        <taxon>Dikarya</taxon>
        <taxon>Ascomycota</taxon>
        <taxon>Pezizomycotina</taxon>
        <taxon>Eurotiomycetes</taxon>
        <taxon>Eurotiomycetidae</taxon>
        <taxon>Eurotiales</taxon>
        <taxon>Aspergillaceae</taxon>
        <taxon>Aspergillus</taxon>
        <taxon>Aspergillus subgen. Circumdati</taxon>
    </lineage>
</organism>
<dbReference type="GO" id="GO:0005634">
    <property type="term" value="C:nucleus"/>
    <property type="evidence" value="ECO:0007669"/>
    <property type="project" value="TreeGrafter"/>
</dbReference>